<dbReference type="AlphaFoldDB" id="A0A9E7GSC4"/>
<reference evidence="1" key="1">
    <citation type="submission" date="2022-05" db="EMBL/GenBank/DDBJ databases">
        <title>The Musa troglodytarum L. genome provides insights into the mechanism of non-climacteric behaviour and enrichment of carotenoids.</title>
        <authorList>
            <person name="Wang J."/>
        </authorList>
    </citation>
    <scope>NUCLEOTIDE SEQUENCE</scope>
    <source>
        <tissue evidence="1">Leaf</tissue>
    </source>
</reference>
<accession>A0A9E7GSC4</accession>
<proteinExistence type="predicted"/>
<dbReference type="Proteomes" id="UP001055439">
    <property type="component" value="Chromosome 7"/>
</dbReference>
<evidence type="ECO:0000313" key="1">
    <source>
        <dbReference type="EMBL" id="URE20055.1"/>
    </source>
</evidence>
<name>A0A9E7GSC4_9LILI</name>
<sequence>MASSASGNLFDKVSFFVGFQFPTKTSWADGCFFFIGVIHLHIAASKARSNVDAISHGCKQIGRNEELAQISDNFA</sequence>
<organism evidence="1 2">
    <name type="scientific">Musa troglodytarum</name>
    <name type="common">fe'i banana</name>
    <dbReference type="NCBI Taxonomy" id="320322"/>
    <lineage>
        <taxon>Eukaryota</taxon>
        <taxon>Viridiplantae</taxon>
        <taxon>Streptophyta</taxon>
        <taxon>Embryophyta</taxon>
        <taxon>Tracheophyta</taxon>
        <taxon>Spermatophyta</taxon>
        <taxon>Magnoliopsida</taxon>
        <taxon>Liliopsida</taxon>
        <taxon>Zingiberales</taxon>
        <taxon>Musaceae</taxon>
        <taxon>Musa</taxon>
    </lineage>
</organism>
<keyword evidence="2" id="KW-1185">Reference proteome</keyword>
<protein>
    <submittedName>
        <fullName evidence="1">Uncharacterized protein</fullName>
    </submittedName>
</protein>
<evidence type="ECO:0000313" key="2">
    <source>
        <dbReference type="Proteomes" id="UP001055439"/>
    </source>
</evidence>
<dbReference type="EMBL" id="CP097509">
    <property type="protein sequence ID" value="URE20055.1"/>
    <property type="molecule type" value="Genomic_DNA"/>
</dbReference>
<gene>
    <name evidence="1" type="ORF">MUK42_12261</name>
</gene>